<comment type="subunit">
    <text evidence="6">Interacts transiently with the RNA polymerase catalytic core.</text>
</comment>
<dbReference type="Pfam" id="PF04545">
    <property type="entry name" value="Sigma70_r4"/>
    <property type="match status" value="1"/>
</dbReference>
<keyword evidence="3 6" id="KW-0731">Sigma factor</keyword>
<dbReference type="STRING" id="768670.Calni_1368"/>
<dbReference type="InterPro" id="IPR050239">
    <property type="entry name" value="Sigma-70_RNA_pol_init_factors"/>
</dbReference>
<sequence length="601" mass="69997">MSKKVKLPDLKPLIALGKEKGFLTFDEINEMIPEDVLLPEILEEILVRLKQLKIDVIDNRNSAAPVIAAPIIEEEEMELDDVESEEIIMDENLEEGLSFDDPVKLYLREMGNIPLLSREEETEVAKEIENGQREVIINTLSFIYAAEKFLTIVEDIKNGNFKLKDLVDFEDINVEDEIDIDEVDEEELKRLKDERDLKIRDEYLSILDDTCLKISEAIKICKKIRTMKKQERIEATKKQMNEILDDVARQLLKIKVNYSLICNLAKEISTTYEELTQYEKDLKKIVDIFKYREEDIDYIHLDPKKLEACEVKHLSQRDIQNLIAKFKSIQLKAQKNIKLLGYSRSEVDLLHEMLTNNMTKTERYKTKLIQSNLRLVVSIAKKYTNRGLQFLDLIQEGNIGLMKAVEKFEYQRGYKFSTYATWWIRQAITRAIADQARTIRIPVHMIETINKMMKISRQLQVDLGREPTPEEIAEKMDVPVEKVKKVLRIAKEPVSLETPIGEDEDSSLGDFIEDKKSKNPLDEVVYLKLSEHTKQILDTLSPREASVLRLRFGIDCSSDHTLEEVGKKFNVTRERIRQIEAKALRKLRHPTRSRILKTFGE</sequence>
<dbReference type="InterPro" id="IPR007624">
    <property type="entry name" value="RNA_pol_sigma70_r3"/>
</dbReference>
<keyword evidence="4 6" id="KW-0238">DNA-binding</keyword>
<dbReference type="PANTHER" id="PTHR30603">
    <property type="entry name" value="RNA POLYMERASE SIGMA FACTOR RPO"/>
    <property type="match status" value="1"/>
</dbReference>
<dbReference type="InterPro" id="IPR007630">
    <property type="entry name" value="RNA_pol_sigma70_r4"/>
</dbReference>
<dbReference type="Gene3D" id="1.10.601.10">
    <property type="entry name" value="RNA Polymerase Primary Sigma Factor"/>
    <property type="match status" value="1"/>
</dbReference>
<dbReference type="GO" id="GO:0005737">
    <property type="term" value="C:cytoplasm"/>
    <property type="evidence" value="ECO:0007669"/>
    <property type="project" value="UniProtKB-SubCell"/>
</dbReference>
<dbReference type="Pfam" id="PF00140">
    <property type="entry name" value="Sigma70_r1_2"/>
    <property type="match status" value="1"/>
</dbReference>
<evidence type="ECO:0000256" key="1">
    <source>
        <dbReference type="ARBA" id="ARBA00022490"/>
    </source>
</evidence>
<dbReference type="KEGG" id="cni:Calni_1368"/>
<dbReference type="OrthoDB" id="9809557at2"/>
<dbReference type="InterPro" id="IPR000943">
    <property type="entry name" value="RNA_pol_sigma70"/>
</dbReference>
<comment type="function">
    <text evidence="6">Sigma factors are initiation factors that promote the attachment of RNA polymerase to specific initiation sites and are then released. This sigma factor is the primary sigma factor during exponential growth.</text>
</comment>
<dbReference type="PRINTS" id="PR00046">
    <property type="entry name" value="SIGMA70FCT"/>
</dbReference>
<dbReference type="InterPro" id="IPR042189">
    <property type="entry name" value="RNA_pol_sigma_70_r1_1_sf"/>
</dbReference>
<feature type="short sequence motif" description="Interaction with polymerase core subunit RpoC" evidence="6">
    <location>
        <begin position="392"/>
        <end position="395"/>
    </location>
</feature>
<dbReference type="NCBIfam" id="NF004208">
    <property type="entry name" value="PRK05658.1"/>
    <property type="match status" value="1"/>
</dbReference>
<feature type="DNA-binding region" description="H-T-H motif" evidence="6">
    <location>
        <begin position="562"/>
        <end position="581"/>
    </location>
</feature>
<evidence type="ECO:0000259" key="8">
    <source>
        <dbReference type="PROSITE" id="PS00716"/>
    </source>
</evidence>
<dbReference type="Gene3D" id="1.10.10.10">
    <property type="entry name" value="Winged helix-like DNA-binding domain superfamily/Winged helix DNA-binding domain"/>
    <property type="match status" value="2"/>
</dbReference>
<feature type="region of interest" description="Sigma-70 factor domain-3" evidence="6">
    <location>
        <begin position="447"/>
        <end position="523"/>
    </location>
</feature>
<keyword evidence="5 6" id="KW-0804">Transcription</keyword>
<feature type="domain" description="RNA polymerase sigma-70" evidence="7">
    <location>
        <begin position="392"/>
        <end position="405"/>
    </location>
</feature>
<dbReference type="GO" id="GO:0006352">
    <property type="term" value="P:DNA-templated transcription initiation"/>
    <property type="evidence" value="ECO:0007669"/>
    <property type="project" value="UniProtKB-UniRule"/>
</dbReference>
<dbReference type="PROSITE" id="PS00715">
    <property type="entry name" value="SIGMA70_1"/>
    <property type="match status" value="1"/>
</dbReference>
<dbReference type="Proteomes" id="UP000007039">
    <property type="component" value="Chromosome"/>
</dbReference>
<dbReference type="SUPFAM" id="SSF88659">
    <property type="entry name" value="Sigma3 and sigma4 domains of RNA polymerase sigma factors"/>
    <property type="match status" value="2"/>
</dbReference>
<keyword evidence="2 6" id="KW-0805">Transcription regulation</keyword>
<feature type="region of interest" description="Sigma-70 factor domain-2" evidence="6">
    <location>
        <begin position="368"/>
        <end position="438"/>
    </location>
</feature>
<dbReference type="NCBIfam" id="TIGR02393">
    <property type="entry name" value="RpoD_Cterm"/>
    <property type="match status" value="1"/>
</dbReference>
<dbReference type="EMBL" id="CP002347">
    <property type="protein sequence ID" value="ADR19276.1"/>
    <property type="molecule type" value="Genomic_DNA"/>
</dbReference>
<comment type="subcellular location">
    <subcellularLocation>
        <location evidence="6">Cytoplasm</location>
    </subcellularLocation>
</comment>
<dbReference type="InterPro" id="IPR007127">
    <property type="entry name" value="RNA_pol_sigma_70_r1_1"/>
</dbReference>
<name>E4TJT0_CALNY</name>
<evidence type="ECO:0000313" key="9">
    <source>
        <dbReference type="EMBL" id="ADR19276.1"/>
    </source>
</evidence>
<dbReference type="RefSeq" id="WP_013451488.1">
    <property type="nucleotide sequence ID" value="NC_014758.1"/>
</dbReference>
<dbReference type="Pfam" id="PF03979">
    <property type="entry name" value="Sigma70_r1_1"/>
    <property type="match status" value="1"/>
</dbReference>
<evidence type="ECO:0000256" key="4">
    <source>
        <dbReference type="ARBA" id="ARBA00023125"/>
    </source>
</evidence>
<evidence type="ECO:0000256" key="2">
    <source>
        <dbReference type="ARBA" id="ARBA00023015"/>
    </source>
</evidence>
<dbReference type="Pfam" id="PF04539">
    <property type="entry name" value="Sigma70_r3"/>
    <property type="match status" value="1"/>
</dbReference>
<dbReference type="InterPro" id="IPR009042">
    <property type="entry name" value="RNA_pol_sigma70_r1_2"/>
</dbReference>
<protein>
    <recommendedName>
        <fullName evidence="6">RNA polymerase sigma factor SigA</fullName>
    </recommendedName>
</protein>
<feature type="domain" description="RNA polymerase sigma-70" evidence="8">
    <location>
        <begin position="561"/>
        <end position="587"/>
    </location>
</feature>
<dbReference type="SUPFAM" id="SSF88946">
    <property type="entry name" value="Sigma2 domain of RNA polymerase sigma factors"/>
    <property type="match status" value="1"/>
</dbReference>
<accession>E4TJT0</accession>
<keyword evidence="10" id="KW-1185">Reference proteome</keyword>
<dbReference type="InterPro" id="IPR028630">
    <property type="entry name" value="Sigma70_RpoD"/>
</dbReference>
<reference key="1">
    <citation type="submission" date="2010-11" db="EMBL/GenBank/DDBJ databases">
        <title>The complete genome of chromosome of Calditerrivibrio nitroreducens DSM 19672.</title>
        <authorList>
            <consortium name="US DOE Joint Genome Institute (JGI-PGF)"/>
            <person name="Lucas S."/>
            <person name="Copeland A."/>
            <person name="Lapidus A."/>
            <person name="Bruce D."/>
            <person name="Goodwin L."/>
            <person name="Pitluck S."/>
            <person name="Kyrpides N."/>
            <person name="Mavromatis K."/>
            <person name="Ivanova N."/>
            <person name="Mikhailova N."/>
            <person name="Zeytun A."/>
            <person name="Brettin T."/>
            <person name="Detter J.C."/>
            <person name="Tapia R."/>
            <person name="Han C."/>
            <person name="Land M."/>
            <person name="Hauser L."/>
            <person name="Markowitz V."/>
            <person name="Cheng J.-F."/>
            <person name="Hugenholtz P."/>
            <person name="Woyke T."/>
            <person name="Wu D."/>
            <person name="Spring S."/>
            <person name="Schroeder M."/>
            <person name="Brambilla E."/>
            <person name="Klenk H.-P."/>
            <person name="Eisen J.A."/>
        </authorList>
    </citation>
    <scope>NUCLEOTIDE SEQUENCE [LARGE SCALE GENOMIC DNA]</scope>
    <source>
        <strain>DSM 19672</strain>
    </source>
</reference>
<comment type="similarity">
    <text evidence="6">Belongs to the sigma-70 factor family. RpoD/SigA subfamily.</text>
</comment>
<dbReference type="HOGENOM" id="CLU_014793_7_2_0"/>
<dbReference type="InterPro" id="IPR036388">
    <property type="entry name" value="WH-like_DNA-bd_sf"/>
</dbReference>
<reference evidence="9 10" key="2">
    <citation type="journal article" date="2011" name="Stand. Genomic Sci.">
        <title>Complete genome sequence of Calditerrivibrio nitroreducens type strain (Yu37-1).</title>
        <authorList>
            <person name="Pitluck S."/>
            <person name="Sikorski J."/>
            <person name="Zeytun A."/>
            <person name="Lapidus A."/>
            <person name="Nolan M."/>
            <person name="Lucas S."/>
            <person name="Hammon N."/>
            <person name="Deshpande S."/>
            <person name="Cheng J.F."/>
            <person name="Tapia R."/>
            <person name="Han C."/>
            <person name="Goodwin L."/>
            <person name="Liolios K."/>
            <person name="Pagani I."/>
            <person name="Ivanova N."/>
            <person name="Mavromatis K."/>
            <person name="Pati A."/>
            <person name="Chen A."/>
            <person name="Palaniappan K."/>
            <person name="Hauser L."/>
            <person name="Chang Y.J."/>
            <person name="Jeffries C.D."/>
            <person name="Detter J.C."/>
            <person name="Brambilla E."/>
            <person name="Djao O.D."/>
            <person name="Rohde M."/>
            <person name="Spring S."/>
            <person name="Goker M."/>
            <person name="Woyke T."/>
            <person name="Bristow J."/>
            <person name="Eisen J.A."/>
            <person name="Markowitz V."/>
            <person name="Hugenholtz P."/>
            <person name="Kyrpides N.C."/>
            <person name="Klenk H.P."/>
            <person name="Land M."/>
        </authorList>
    </citation>
    <scope>NUCLEOTIDE SEQUENCE [LARGE SCALE GENOMIC DNA]</scope>
    <source>
        <strain evidence="10">DSM 19672 / NBRC 101217 / Yu37-1</strain>
    </source>
</reference>
<dbReference type="GO" id="GO:0016987">
    <property type="term" value="F:sigma factor activity"/>
    <property type="evidence" value="ECO:0007669"/>
    <property type="project" value="UniProtKB-UniRule"/>
</dbReference>
<dbReference type="Gene3D" id="1.10.220.120">
    <property type="entry name" value="Sigma-70 factor, region 1.1"/>
    <property type="match status" value="1"/>
</dbReference>
<evidence type="ECO:0000259" key="7">
    <source>
        <dbReference type="PROSITE" id="PS00715"/>
    </source>
</evidence>
<evidence type="ECO:0000313" key="10">
    <source>
        <dbReference type="Proteomes" id="UP000007039"/>
    </source>
</evidence>
<dbReference type="GO" id="GO:0003677">
    <property type="term" value="F:DNA binding"/>
    <property type="evidence" value="ECO:0007669"/>
    <property type="project" value="UniProtKB-UniRule"/>
</dbReference>
<keyword evidence="1 6" id="KW-0963">Cytoplasm</keyword>
<dbReference type="InterPro" id="IPR014284">
    <property type="entry name" value="RNA_pol_sigma-70_dom"/>
</dbReference>
<dbReference type="InterPro" id="IPR013324">
    <property type="entry name" value="RNA_pol_sigma_r3/r4-like"/>
</dbReference>
<dbReference type="Pfam" id="PF04542">
    <property type="entry name" value="Sigma70_r2"/>
    <property type="match status" value="1"/>
</dbReference>
<feature type="region of interest" description="Sigma-70 factor domain-4" evidence="6">
    <location>
        <begin position="536"/>
        <end position="589"/>
    </location>
</feature>
<dbReference type="FunFam" id="1.10.601.10:FF:000001">
    <property type="entry name" value="RNA polymerase sigma factor SigA"/>
    <property type="match status" value="1"/>
</dbReference>
<dbReference type="PANTHER" id="PTHR30603:SF60">
    <property type="entry name" value="RNA POLYMERASE SIGMA FACTOR RPOD"/>
    <property type="match status" value="1"/>
</dbReference>
<evidence type="ECO:0000256" key="5">
    <source>
        <dbReference type="ARBA" id="ARBA00023163"/>
    </source>
</evidence>
<dbReference type="NCBIfam" id="TIGR02937">
    <property type="entry name" value="sigma70-ECF"/>
    <property type="match status" value="1"/>
</dbReference>
<gene>
    <name evidence="6" type="primary">sigA</name>
    <name evidence="9" type="ordered locus">Calni_1368</name>
</gene>
<dbReference type="eggNOG" id="COG0568">
    <property type="taxonomic scope" value="Bacteria"/>
</dbReference>
<evidence type="ECO:0000256" key="3">
    <source>
        <dbReference type="ARBA" id="ARBA00023082"/>
    </source>
</evidence>
<dbReference type="AlphaFoldDB" id="E4TJT0"/>
<dbReference type="InterPro" id="IPR012760">
    <property type="entry name" value="RNA_pol_sigma_RpoD_C"/>
</dbReference>
<dbReference type="InterPro" id="IPR013325">
    <property type="entry name" value="RNA_pol_sigma_r2"/>
</dbReference>
<dbReference type="FunFam" id="1.10.10.10:FF:000002">
    <property type="entry name" value="RNA polymerase sigma factor SigA"/>
    <property type="match status" value="1"/>
</dbReference>
<proteinExistence type="inferred from homology"/>
<dbReference type="PROSITE" id="PS00716">
    <property type="entry name" value="SIGMA70_2"/>
    <property type="match status" value="1"/>
</dbReference>
<dbReference type="InterPro" id="IPR007627">
    <property type="entry name" value="RNA_pol_sigma70_r2"/>
</dbReference>
<dbReference type="HAMAP" id="MF_00963">
    <property type="entry name" value="Sigma70_RpoD_SigA"/>
    <property type="match status" value="1"/>
</dbReference>
<evidence type="ECO:0000256" key="6">
    <source>
        <dbReference type="HAMAP-Rule" id="MF_00963"/>
    </source>
</evidence>
<dbReference type="CDD" id="cd06171">
    <property type="entry name" value="Sigma70_r4"/>
    <property type="match status" value="1"/>
</dbReference>
<organism evidence="9 10">
    <name type="scientific">Calditerrivibrio nitroreducens (strain DSM 19672 / NBRC 101217 / Yu37-1)</name>
    <dbReference type="NCBI Taxonomy" id="768670"/>
    <lineage>
        <taxon>Bacteria</taxon>
        <taxon>Pseudomonadati</taxon>
        <taxon>Deferribacterota</taxon>
        <taxon>Deferribacteres</taxon>
        <taxon>Deferribacterales</taxon>
        <taxon>Calditerrivibrionaceae</taxon>
    </lineage>
</organism>